<dbReference type="GO" id="GO:0005634">
    <property type="term" value="C:nucleus"/>
    <property type="evidence" value="ECO:0007669"/>
    <property type="project" value="TreeGrafter"/>
</dbReference>
<feature type="region of interest" description="Disordered" evidence="1">
    <location>
        <begin position="318"/>
        <end position="342"/>
    </location>
</feature>
<dbReference type="AlphaFoldDB" id="A0A7R9LP63"/>
<dbReference type="InterPro" id="IPR040772">
    <property type="entry name" value="C19orf47_SAM"/>
</dbReference>
<evidence type="ECO:0000313" key="2">
    <source>
        <dbReference type="EMBL" id="CAD7645307.1"/>
    </source>
</evidence>
<keyword evidence="3" id="KW-1185">Reference proteome</keyword>
<evidence type="ECO:0008006" key="4">
    <source>
        <dbReference type="Google" id="ProtNLM"/>
    </source>
</evidence>
<gene>
    <name evidence="2" type="ORF">OSB1V03_LOCUS20443</name>
</gene>
<accession>A0A7R9LP63</accession>
<dbReference type="CDD" id="cd09531">
    <property type="entry name" value="SAM_CS047"/>
    <property type="match status" value="1"/>
</dbReference>
<feature type="compositionally biased region" description="Polar residues" evidence="1">
    <location>
        <begin position="110"/>
        <end position="131"/>
    </location>
</feature>
<name>A0A7R9LP63_9ACAR</name>
<dbReference type="SUPFAM" id="SSF47769">
    <property type="entry name" value="SAM/Pointed domain"/>
    <property type="match status" value="1"/>
</dbReference>
<proteinExistence type="predicted"/>
<dbReference type="InterPro" id="IPR039161">
    <property type="entry name" value="C19orf47-like"/>
</dbReference>
<evidence type="ECO:0000313" key="3">
    <source>
        <dbReference type="Proteomes" id="UP000759131"/>
    </source>
</evidence>
<dbReference type="InterPro" id="IPR013761">
    <property type="entry name" value="SAM/pointed_sf"/>
</dbReference>
<reference evidence="2" key="1">
    <citation type="submission" date="2020-11" db="EMBL/GenBank/DDBJ databases">
        <authorList>
            <person name="Tran Van P."/>
        </authorList>
    </citation>
    <scope>NUCLEOTIDE SEQUENCE</scope>
</reference>
<dbReference type="PANTHER" id="PTHR21359">
    <property type="entry name" value="DUF5577 DOMAIN-CONTAINING PROTEIN"/>
    <property type="match status" value="1"/>
</dbReference>
<dbReference type="OrthoDB" id="10067653at2759"/>
<protein>
    <recommendedName>
        <fullName evidence="4">SAM domain-containing protein</fullName>
    </recommendedName>
</protein>
<feature type="region of interest" description="Disordered" evidence="1">
    <location>
        <begin position="99"/>
        <end position="131"/>
    </location>
</feature>
<organism evidence="2">
    <name type="scientific">Medioppia subpectinata</name>
    <dbReference type="NCBI Taxonomy" id="1979941"/>
    <lineage>
        <taxon>Eukaryota</taxon>
        <taxon>Metazoa</taxon>
        <taxon>Ecdysozoa</taxon>
        <taxon>Arthropoda</taxon>
        <taxon>Chelicerata</taxon>
        <taxon>Arachnida</taxon>
        <taxon>Acari</taxon>
        <taxon>Acariformes</taxon>
        <taxon>Sarcoptiformes</taxon>
        <taxon>Oribatida</taxon>
        <taxon>Brachypylina</taxon>
        <taxon>Oppioidea</taxon>
        <taxon>Oppiidae</taxon>
        <taxon>Medioppia</taxon>
    </lineage>
</organism>
<sequence length="342" mass="37420">MSEERHHIFAFDTCFADTVAVIMSDTKTNTTNRWLKFFRDAGLPSTVATNYAIIFTSHRIQNDMLSDLTKEILYDMGIKTMGDVIAILRHAKSVDHITTRDQLLGPHTSLDPTQKPTPNRQTLPANNQKTQPVNHRFNTVSAPQESAATGMKRTAQTSGMVKTTNAKMRRVVVADEDDYDSPVVRNGSQTVSMLGLESLKLSSSAVKSKSSVFSRLGAETKTSDKNSTIFARLGNSSGLDSMNPIRRVTISGSSINTTLNNKNMIKLNERITQLPKKPIVAPNALRSTQTETIGNRNNGSIVSEFSIKPNDCQPNGRFCGHQSGADGVDGRNAGQEDCDEEG</sequence>
<dbReference type="PANTHER" id="PTHR21359:SF1">
    <property type="entry name" value="DUF5577 DOMAIN-CONTAINING PROTEIN"/>
    <property type="match status" value="1"/>
</dbReference>
<dbReference type="EMBL" id="OC888334">
    <property type="protein sequence ID" value="CAD7645307.1"/>
    <property type="molecule type" value="Genomic_DNA"/>
</dbReference>
<dbReference type="Proteomes" id="UP000759131">
    <property type="component" value="Unassembled WGS sequence"/>
</dbReference>
<dbReference type="EMBL" id="CAJPIZ010033759">
    <property type="protein sequence ID" value="CAG2120496.1"/>
    <property type="molecule type" value="Genomic_DNA"/>
</dbReference>
<evidence type="ECO:0000256" key="1">
    <source>
        <dbReference type="SAM" id="MobiDB-lite"/>
    </source>
</evidence>
<dbReference type="Gene3D" id="1.10.150.50">
    <property type="entry name" value="Transcription Factor, Ets-1"/>
    <property type="match status" value="1"/>
</dbReference>
<dbReference type="Pfam" id="PF18017">
    <property type="entry name" value="SAM_4"/>
    <property type="match status" value="1"/>
</dbReference>
<feature type="region of interest" description="Disordered" evidence="1">
    <location>
        <begin position="141"/>
        <end position="160"/>
    </location>
</feature>